<protein>
    <submittedName>
        <fullName evidence="1">Uncharacterized protein</fullName>
    </submittedName>
</protein>
<sequence>MDQKNNKTEDFEITPKLVFDMNLALYLDLVAALEGAGAVTYRQMAARVLNISMDARTDGDTNLSTVLEGIAQGFAGHGDGLSIELLKAARGLREDDAMGDIPMRPNLDD</sequence>
<dbReference type="EMBL" id="CP023284">
    <property type="protein sequence ID" value="ATA57003.1"/>
    <property type="molecule type" value="Genomic_DNA"/>
</dbReference>
<evidence type="ECO:0000313" key="2">
    <source>
        <dbReference type="Proteomes" id="UP000217154"/>
    </source>
</evidence>
<accession>A0A250DSS9</accession>
<dbReference type="Proteomes" id="UP000217154">
    <property type="component" value="Chromosome"/>
</dbReference>
<organism evidence="1 2">
    <name type="scientific">Variovorax boronicumulans</name>
    <dbReference type="NCBI Taxonomy" id="436515"/>
    <lineage>
        <taxon>Bacteria</taxon>
        <taxon>Pseudomonadati</taxon>
        <taxon>Pseudomonadota</taxon>
        <taxon>Betaproteobacteria</taxon>
        <taxon>Burkholderiales</taxon>
        <taxon>Comamonadaceae</taxon>
        <taxon>Variovorax</taxon>
    </lineage>
</organism>
<evidence type="ECO:0000313" key="1">
    <source>
        <dbReference type="EMBL" id="ATA57003.1"/>
    </source>
</evidence>
<reference evidence="1 2" key="1">
    <citation type="submission" date="2017-09" db="EMBL/GenBank/DDBJ databases">
        <title>The diverse metabolic capabilities of V. boronicumulans make it an excellent choice for continued studies on novel biodegradation.</title>
        <authorList>
            <person name="Sun S."/>
        </authorList>
    </citation>
    <scope>NUCLEOTIDE SEQUENCE [LARGE SCALE GENOMIC DNA]</scope>
    <source>
        <strain evidence="1 2">J1</strain>
    </source>
</reference>
<gene>
    <name evidence="1" type="ORF">CKY39_30120</name>
</gene>
<dbReference type="RefSeq" id="WP_095747028.1">
    <property type="nucleotide sequence ID" value="NZ_CP023284.1"/>
</dbReference>
<dbReference type="AlphaFoldDB" id="A0A250DSS9"/>
<proteinExistence type="predicted"/>
<dbReference type="KEGG" id="vbo:CKY39_30120"/>
<name>A0A250DSS9_9BURK</name>